<organism evidence="2 3">
    <name type="scientific">Ambispora gerdemannii</name>
    <dbReference type="NCBI Taxonomy" id="144530"/>
    <lineage>
        <taxon>Eukaryota</taxon>
        <taxon>Fungi</taxon>
        <taxon>Fungi incertae sedis</taxon>
        <taxon>Mucoromycota</taxon>
        <taxon>Glomeromycotina</taxon>
        <taxon>Glomeromycetes</taxon>
        <taxon>Archaeosporales</taxon>
        <taxon>Ambisporaceae</taxon>
        <taxon>Ambispora</taxon>
    </lineage>
</organism>
<feature type="compositionally biased region" description="Low complexity" evidence="1">
    <location>
        <begin position="182"/>
        <end position="196"/>
    </location>
</feature>
<dbReference type="EMBL" id="CAJVPL010000055">
    <property type="protein sequence ID" value="CAG8439229.1"/>
    <property type="molecule type" value="Genomic_DNA"/>
</dbReference>
<gene>
    <name evidence="2" type="ORF">AGERDE_LOCUS924</name>
</gene>
<keyword evidence="3" id="KW-1185">Reference proteome</keyword>
<dbReference type="OrthoDB" id="10474541at2759"/>
<comment type="caution">
    <text evidence="2">The sequence shown here is derived from an EMBL/GenBank/DDBJ whole genome shotgun (WGS) entry which is preliminary data.</text>
</comment>
<dbReference type="AlphaFoldDB" id="A0A9N8V486"/>
<dbReference type="Proteomes" id="UP000789831">
    <property type="component" value="Unassembled WGS sequence"/>
</dbReference>
<evidence type="ECO:0000313" key="3">
    <source>
        <dbReference type="Proteomes" id="UP000789831"/>
    </source>
</evidence>
<evidence type="ECO:0000313" key="2">
    <source>
        <dbReference type="EMBL" id="CAG8439229.1"/>
    </source>
</evidence>
<name>A0A9N8V486_9GLOM</name>
<proteinExistence type="predicted"/>
<sequence length="216" mass="24665">MSSSVSSSNSTTSLVIAPRLKTYNNDNAIVISNQNQEDKQLQLSPLDVINEVKVMDVNGRVVHYSLIRRKDVWFLDVSNLDAMDPAAVFQYVAYRSPPQHDLVLTRVPELRHLVYVKYDEEGRPYPVKMRRVLKANYLKKKRPLSKVLQEEIIQEEIIQEGVMKEGKTITTTEEEHYQQINSDNSSESSTTPTTKSRSLWDTFSISLIKASTQSTS</sequence>
<feature type="region of interest" description="Disordered" evidence="1">
    <location>
        <begin position="173"/>
        <end position="196"/>
    </location>
</feature>
<accession>A0A9N8V486</accession>
<reference evidence="2" key="1">
    <citation type="submission" date="2021-06" db="EMBL/GenBank/DDBJ databases">
        <authorList>
            <person name="Kallberg Y."/>
            <person name="Tangrot J."/>
            <person name="Rosling A."/>
        </authorList>
    </citation>
    <scope>NUCLEOTIDE SEQUENCE</scope>
    <source>
        <strain evidence="2">MT106</strain>
    </source>
</reference>
<evidence type="ECO:0000256" key="1">
    <source>
        <dbReference type="SAM" id="MobiDB-lite"/>
    </source>
</evidence>
<protein>
    <submittedName>
        <fullName evidence="2">11435_t:CDS:1</fullName>
    </submittedName>
</protein>